<dbReference type="Proteomes" id="UP000663887">
    <property type="component" value="Unassembled WGS sequence"/>
</dbReference>
<gene>
    <name evidence="2" type="ORF">MBJ925_LOCUS14605</name>
    <name evidence="4" type="ORF">OVN521_LOCUS2380</name>
    <name evidence="3" type="ORF">XDN619_LOCUS29340</name>
</gene>
<keyword evidence="1" id="KW-0472">Membrane</keyword>
<organism evidence="2 5">
    <name type="scientific">Rotaria magnacalcarata</name>
    <dbReference type="NCBI Taxonomy" id="392030"/>
    <lineage>
        <taxon>Eukaryota</taxon>
        <taxon>Metazoa</taxon>
        <taxon>Spiralia</taxon>
        <taxon>Gnathifera</taxon>
        <taxon>Rotifera</taxon>
        <taxon>Eurotatoria</taxon>
        <taxon>Bdelloidea</taxon>
        <taxon>Philodinida</taxon>
        <taxon>Philodinidae</taxon>
        <taxon>Rotaria</taxon>
    </lineage>
</organism>
<dbReference type="EMBL" id="CAJOBG010000186">
    <property type="protein sequence ID" value="CAF3773542.1"/>
    <property type="molecule type" value="Genomic_DNA"/>
</dbReference>
<keyword evidence="6" id="KW-1185">Reference proteome</keyword>
<feature type="transmembrane region" description="Helical" evidence="1">
    <location>
        <begin position="37"/>
        <end position="57"/>
    </location>
</feature>
<evidence type="ECO:0000313" key="6">
    <source>
        <dbReference type="Proteomes" id="UP000663866"/>
    </source>
</evidence>
<proteinExistence type="predicted"/>
<evidence type="ECO:0000313" key="3">
    <source>
        <dbReference type="EMBL" id="CAF2154971.1"/>
    </source>
</evidence>
<dbReference type="EMBL" id="CAJNRG010014288">
    <property type="protein sequence ID" value="CAF2154971.1"/>
    <property type="molecule type" value="Genomic_DNA"/>
</dbReference>
<protein>
    <submittedName>
        <fullName evidence="2">Uncharacterized protein</fullName>
    </submittedName>
</protein>
<dbReference type="Proteomes" id="UP000663824">
    <property type="component" value="Unassembled WGS sequence"/>
</dbReference>
<dbReference type="EMBL" id="CAJNRE010006835">
    <property type="protein sequence ID" value="CAF2059326.1"/>
    <property type="molecule type" value="Genomic_DNA"/>
</dbReference>
<evidence type="ECO:0000313" key="2">
    <source>
        <dbReference type="EMBL" id="CAF2059326.1"/>
    </source>
</evidence>
<name>A0A816QFD5_9BILA</name>
<dbReference type="Proteomes" id="UP000663866">
    <property type="component" value="Unassembled WGS sequence"/>
</dbReference>
<keyword evidence="1" id="KW-0812">Transmembrane</keyword>
<dbReference type="AlphaFoldDB" id="A0A816QFD5"/>
<comment type="caution">
    <text evidence="2">The sequence shown here is derived from an EMBL/GenBank/DDBJ whole genome shotgun (WGS) entry which is preliminary data.</text>
</comment>
<accession>A0A816QFD5</accession>
<evidence type="ECO:0000313" key="5">
    <source>
        <dbReference type="Proteomes" id="UP000663824"/>
    </source>
</evidence>
<keyword evidence="1" id="KW-1133">Transmembrane helix</keyword>
<feature type="transmembrane region" description="Helical" evidence="1">
    <location>
        <begin position="63"/>
        <end position="83"/>
    </location>
</feature>
<sequence length="113" mass="12937">MVWLTLPVVHCYKALFNTDILMYIIDRKFLSDTVWSVLAGFFSLFGLINASNVGILLNTKDDDWRFCVVYTMLAILLLLLGIVQRKQWIKGPETESDDLSSVLNRLNGNESKH</sequence>
<reference evidence="2" key="1">
    <citation type="submission" date="2021-02" db="EMBL/GenBank/DDBJ databases">
        <authorList>
            <person name="Nowell W R."/>
        </authorList>
    </citation>
    <scope>NUCLEOTIDE SEQUENCE</scope>
</reference>
<evidence type="ECO:0000256" key="1">
    <source>
        <dbReference type="SAM" id="Phobius"/>
    </source>
</evidence>
<evidence type="ECO:0000313" key="4">
    <source>
        <dbReference type="EMBL" id="CAF3773542.1"/>
    </source>
</evidence>